<dbReference type="InterPro" id="IPR027417">
    <property type="entry name" value="P-loop_NTPase"/>
</dbReference>
<dbReference type="AlphaFoldDB" id="A0A0U9HF28"/>
<feature type="domain" description="ABC transporter" evidence="10">
    <location>
        <begin position="7"/>
        <end position="258"/>
    </location>
</feature>
<dbReference type="PANTHER" id="PTHR43297:SF14">
    <property type="entry name" value="ATPASE AAA-TYPE CORE DOMAIN-CONTAINING PROTEIN"/>
    <property type="match status" value="1"/>
</dbReference>
<dbReference type="GO" id="GO:0016887">
    <property type="term" value="F:ATP hydrolysis activity"/>
    <property type="evidence" value="ECO:0007669"/>
    <property type="project" value="InterPro"/>
</dbReference>
<dbReference type="InterPro" id="IPR003593">
    <property type="entry name" value="AAA+_ATPase"/>
</dbReference>
<keyword evidence="12" id="KW-1185">Reference proteome</keyword>
<keyword evidence="6" id="KW-0547">Nucleotide-binding</keyword>
<dbReference type="Gene3D" id="3.40.50.300">
    <property type="entry name" value="P-loop containing nucleotide triphosphate hydrolases"/>
    <property type="match status" value="1"/>
</dbReference>
<dbReference type="Pfam" id="PF00005">
    <property type="entry name" value="ABC_tran"/>
    <property type="match status" value="1"/>
</dbReference>
<dbReference type="STRING" id="224999.GCA_001485475_01443"/>
<gene>
    <name evidence="11" type="ORF">TSYNT_7451</name>
</gene>
<organism evidence="11">
    <name type="scientific">Tepidanaerobacter syntrophicus</name>
    <dbReference type="NCBI Taxonomy" id="224999"/>
    <lineage>
        <taxon>Bacteria</taxon>
        <taxon>Bacillati</taxon>
        <taxon>Bacillota</taxon>
        <taxon>Clostridia</taxon>
        <taxon>Thermosediminibacterales</taxon>
        <taxon>Tepidanaerobacteraceae</taxon>
        <taxon>Tepidanaerobacter</taxon>
    </lineage>
</organism>
<dbReference type="Pfam" id="PF08352">
    <property type="entry name" value="oligo_HPY"/>
    <property type="match status" value="1"/>
</dbReference>
<evidence type="ECO:0000256" key="1">
    <source>
        <dbReference type="ARBA" id="ARBA00004202"/>
    </source>
</evidence>
<keyword evidence="3" id="KW-0813">Transport</keyword>
<evidence type="ECO:0000313" key="11">
    <source>
        <dbReference type="EMBL" id="GAQ25426.1"/>
    </source>
</evidence>
<dbReference type="CDD" id="cd03257">
    <property type="entry name" value="ABC_NikE_OppD_transporters"/>
    <property type="match status" value="1"/>
</dbReference>
<dbReference type="OrthoDB" id="41661at2"/>
<keyword evidence="7 11" id="KW-0067">ATP-binding</keyword>
<evidence type="ECO:0000256" key="3">
    <source>
        <dbReference type="ARBA" id="ARBA00022448"/>
    </source>
</evidence>
<evidence type="ECO:0000256" key="8">
    <source>
        <dbReference type="ARBA" id="ARBA00022967"/>
    </source>
</evidence>
<dbReference type="InterPro" id="IPR013563">
    <property type="entry name" value="Oligopep_ABC_C"/>
</dbReference>
<dbReference type="EMBL" id="DF977001">
    <property type="protein sequence ID" value="GAQ25426.1"/>
    <property type="molecule type" value="Genomic_DNA"/>
</dbReference>
<dbReference type="SUPFAM" id="SSF52540">
    <property type="entry name" value="P-loop containing nucleoside triphosphate hydrolases"/>
    <property type="match status" value="1"/>
</dbReference>
<comment type="subcellular location">
    <subcellularLocation>
        <location evidence="1">Cell membrane</location>
        <topology evidence="1">Peripheral membrane protein</topology>
    </subcellularLocation>
</comment>
<keyword evidence="4" id="KW-1003">Cell membrane</keyword>
<evidence type="ECO:0000259" key="10">
    <source>
        <dbReference type="PROSITE" id="PS50893"/>
    </source>
</evidence>
<evidence type="ECO:0000256" key="5">
    <source>
        <dbReference type="ARBA" id="ARBA00022519"/>
    </source>
</evidence>
<dbReference type="Proteomes" id="UP000062160">
    <property type="component" value="Unassembled WGS sequence"/>
</dbReference>
<comment type="similarity">
    <text evidence="2">Belongs to the ABC transporter superfamily.</text>
</comment>
<proteinExistence type="inferred from homology"/>
<sequence length="331" mass="36912">MDNDEILKVQGLKTYFYSDEGVIPAVDDVSFSIKKGKTLGLVGESGCGKSVSALSILKLIPSPPGKIVGGQIFFEGIDLSKKTYDEMCEIRGNEISMIFQEPMTSLNPVYTVGSQVMEVLKIHKHADQQEALKRTVELFNLVGIPDPEERLSSYPHQLSGGLRQRVMIAMALACNPKLLIADEPTTALDVTIQAQILELMKNIQKQNNMSILMITHDLGVISEVSDEVCVMYAGTVVEYSDVYSIFEEPLHPYTIGLYNSIPKFEQEKNQKLFNIPGVVPNLTKLPKGCRFWPRCVDAMDICKKKDPLIGEAKQGHMVKCWKYCKEVSSDE</sequence>
<evidence type="ECO:0000256" key="9">
    <source>
        <dbReference type="ARBA" id="ARBA00023136"/>
    </source>
</evidence>
<keyword evidence="9" id="KW-0472">Membrane</keyword>
<dbReference type="GO" id="GO:0005886">
    <property type="term" value="C:plasma membrane"/>
    <property type="evidence" value="ECO:0007669"/>
    <property type="project" value="UniProtKB-SubCell"/>
</dbReference>
<evidence type="ECO:0000256" key="2">
    <source>
        <dbReference type="ARBA" id="ARBA00005417"/>
    </source>
</evidence>
<dbReference type="PROSITE" id="PS50893">
    <property type="entry name" value="ABC_TRANSPORTER_2"/>
    <property type="match status" value="1"/>
</dbReference>
<dbReference type="FunFam" id="3.40.50.300:FF:000016">
    <property type="entry name" value="Oligopeptide ABC transporter ATP-binding component"/>
    <property type="match status" value="1"/>
</dbReference>
<dbReference type="RefSeq" id="WP_059032811.1">
    <property type="nucleotide sequence ID" value="NZ_DF977001.1"/>
</dbReference>
<dbReference type="NCBIfam" id="TIGR01727">
    <property type="entry name" value="oligo_HPY"/>
    <property type="match status" value="1"/>
</dbReference>
<dbReference type="GO" id="GO:0005524">
    <property type="term" value="F:ATP binding"/>
    <property type="evidence" value="ECO:0007669"/>
    <property type="project" value="UniProtKB-KW"/>
</dbReference>
<keyword evidence="5" id="KW-0997">Cell inner membrane</keyword>
<keyword evidence="8" id="KW-1278">Translocase</keyword>
<protein>
    <submittedName>
        <fullName evidence="11">Oligopeptide transport system ATP-binding protein</fullName>
    </submittedName>
</protein>
<dbReference type="SMART" id="SM00382">
    <property type="entry name" value="AAA"/>
    <property type="match status" value="1"/>
</dbReference>
<dbReference type="InterPro" id="IPR050388">
    <property type="entry name" value="ABC_Ni/Peptide_Import"/>
</dbReference>
<reference evidence="11" key="1">
    <citation type="journal article" date="2016" name="Genome Announc.">
        <title>Draft Genome Sequence of the Syntrophic Lactate-Degrading Bacterium Tepidanaerobacter syntrophicus JLT.</title>
        <authorList>
            <person name="Matsuura N."/>
            <person name="Ohashi A."/>
            <person name="Tourlousse D.M."/>
            <person name="Sekiguchi Y."/>
        </authorList>
    </citation>
    <scope>NUCLEOTIDE SEQUENCE [LARGE SCALE GENOMIC DNA]</scope>
    <source>
        <strain evidence="11">JL</strain>
    </source>
</reference>
<accession>A0A0U9HF28</accession>
<evidence type="ECO:0000256" key="4">
    <source>
        <dbReference type="ARBA" id="ARBA00022475"/>
    </source>
</evidence>
<evidence type="ECO:0000256" key="7">
    <source>
        <dbReference type="ARBA" id="ARBA00022840"/>
    </source>
</evidence>
<evidence type="ECO:0000313" key="12">
    <source>
        <dbReference type="Proteomes" id="UP000062160"/>
    </source>
</evidence>
<dbReference type="GO" id="GO:0015833">
    <property type="term" value="P:peptide transport"/>
    <property type="evidence" value="ECO:0007669"/>
    <property type="project" value="InterPro"/>
</dbReference>
<name>A0A0U9HF28_9FIRM</name>
<dbReference type="InterPro" id="IPR003439">
    <property type="entry name" value="ABC_transporter-like_ATP-bd"/>
</dbReference>
<evidence type="ECO:0000256" key="6">
    <source>
        <dbReference type="ARBA" id="ARBA00022741"/>
    </source>
</evidence>
<dbReference type="PANTHER" id="PTHR43297">
    <property type="entry name" value="OLIGOPEPTIDE TRANSPORT ATP-BINDING PROTEIN APPD"/>
    <property type="match status" value="1"/>
</dbReference>